<keyword evidence="7" id="KW-1185">Reference proteome</keyword>
<dbReference type="Pfam" id="PF06114">
    <property type="entry name" value="Peptidase_M78"/>
    <property type="match status" value="1"/>
</dbReference>
<proteinExistence type="inferred from homology"/>
<dbReference type="InterPro" id="IPR010982">
    <property type="entry name" value="Lambda_DNA-bd_dom_sf"/>
</dbReference>
<dbReference type="PROSITE" id="PS50943">
    <property type="entry name" value="HTH_CROC1"/>
    <property type="match status" value="1"/>
</dbReference>
<evidence type="ECO:0000256" key="4">
    <source>
        <dbReference type="ARBA" id="ARBA00023163"/>
    </source>
</evidence>
<dbReference type="SMART" id="SM00530">
    <property type="entry name" value="HTH_XRE"/>
    <property type="match status" value="1"/>
</dbReference>
<dbReference type="GO" id="GO:0003700">
    <property type="term" value="F:DNA-binding transcription factor activity"/>
    <property type="evidence" value="ECO:0007669"/>
    <property type="project" value="TreeGrafter"/>
</dbReference>
<dbReference type="InterPro" id="IPR001387">
    <property type="entry name" value="Cro/C1-type_HTH"/>
</dbReference>
<keyword evidence="2" id="KW-0805">Transcription regulation</keyword>
<dbReference type="SUPFAM" id="SSF47413">
    <property type="entry name" value="lambda repressor-like DNA-binding domains"/>
    <property type="match status" value="1"/>
</dbReference>
<dbReference type="InterPro" id="IPR010359">
    <property type="entry name" value="IrrE_HExxH"/>
</dbReference>
<dbReference type="GO" id="GO:0005829">
    <property type="term" value="C:cytosol"/>
    <property type="evidence" value="ECO:0007669"/>
    <property type="project" value="TreeGrafter"/>
</dbReference>
<evidence type="ECO:0000256" key="3">
    <source>
        <dbReference type="ARBA" id="ARBA00023125"/>
    </source>
</evidence>
<dbReference type="PANTHER" id="PTHR46797:SF23">
    <property type="entry name" value="HTH-TYPE TRANSCRIPTIONAL REGULATOR SUTR"/>
    <property type="match status" value="1"/>
</dbReference>
<comment type="caution">
    <text evidence="6">The sequence shown here is derived from an EMBL/GenBank/DDBJ whole genome shotgun (WGS) entry which is preliminary data.</text>
</comment>
<dbReference type="Pfam" id="PF09856">
    <property type="entry name" value="ScfRs"/>
    <property type="match status" value="1"/>
</dbReference>
<dbReference type="AlphaFoldDB" id="A0A8J3FBB6"/>
<dbReference type="Gene3D" id="1.10.260.40">
    <property type="entry name" value="lambda repressor-like DNA-binding domains"/>
    <property type="match status" value="1"/>
</dbReference>
<evidence type="ECO:0000313" key="6">
    <source>
        <dbReference type="EMBL" id="GGK04027.1"/>
    </source>
</evidence>
<keyword evidence="3" id="KW-0238">DNA-binding</keyword>
<protein>
    <submittedName>
        <fullName evidence="6">XRE family transcriptional regulator</fullName>
    </submittedName>
</protein>
<dbReference type="EMBL" id="BMQB01000009">
    <property type="protein sequence ID" value="GGK04027.1"/>
    <property type="molecule type" value="Genomic_DNA"/>
</dbReference>
<comment type="similarity">
    <text evidence="1">Belongs to the short-chain fatty acyl-CoA assimilation regulator (ScfR) family.</text>
</comment>
<dbReference type="InterPro" id="IPR026281">
    <property type="entry name" value="HTH_RamB"/>
</dbReference>
<name>A0A8J3FBB6_9ACTN</name>
<evidence type="ECO:0000313" key="7">
    <source>
        <dbReference type="Proteomes" id="UP000649739"/>
    </source>
</evidence>
<keyword evidence="4" id="KW-0804">Transcription</keyword>
<reference evidence="6" key="2">
    <citation type="submission" date="2020-09" db="EMBL/GenBank/DDBJ databases">
        <authorList>
            <person name="Sun Q."/>
            <person name="Ohkuma M."/>
        </authorList>
    </citation>
    <scope>NUCLEOTIDE SEQUENCE</scope>
    <source>
        <strain evidence="6">JCM 3090</strain>
    </source>
</reference>
<evidence type="ECO:0000256" key="2">
    <source>
        <dbReference type="ARBA" id="ARBA00023015"/>
    </source>
</evidence>
<dbReference type="Pfam" id="PF01381">
    <property type="entry name" value="HTH_3"/>
    <property type="match status" value="1"/>
</dbReference>
<dbReference type="RefSeq" id="WP_189171607.1">
    <property type="nucleotide sequence ID" value="NZ_BMQB01000009.1"/>
</dbReference>
<dbReference type="InterPro" id="IPR018653">
    <property type="entry name" value="ScfR_C"/>
</dbReference>
<feature type="domain" description="HTH cro/C1-type" evidence="5">
    <location>
        <begin position="13"/>
        <end position="67"/>
    </location>
</feature>
<evidence type="ECO:0000256" key="1">
    <source>
        <dbReference type="ARBA" id="ARBA00007227"/>
    </source>
</evidence>
<dbReference type="InterPro" id="IPR050807">
    <property type="entry name" value="TransReg_Diox_bact_type"/>
</dbReference>
<accession>A0A8J3FBB6</accession>
<evidence type="ECO:0000259" key="5">
    <source>
        <dbReference type="PROSITE" id="PS50943"/>
    </source>
</evidence>
<sequence>MTGGKKLYAHAKLRRLRREHGLTQAELARRLDLSTSYLNQIENSQRALTGGVLLRLAEVLGVDPEYFADTDAERLGADVRAALADEASGGDIDPADAADLIREHPGAARALVALHQRYRDAAARVAALAGPADPAPGLGEPHDDVRDFFYRHHNYFDPLDAAAEELAGALALAPGRAAEALTRHLADAHGVRVVAAPADGHGIRRYDPATGVLRLAANHTDGQRAFQLATQLAFLAHGPLLTELAADPALDATGRALARIGLGSYYAGALLMPYGDFHADAERLRYDIELLAGRYGVGFETVCHRLSTLQRPHRRGVPLSFLRVDRAGNISKRQSATDFHFSRLGGTCPLWTVYEAFAAPGRILTQVAEMPDGKRYFWLARTVTHGGYGHHTPRGTFAVALGCELRHAHRLVYTDGVALDDPRAATPIGLGCRICERRDCAQRARPPAGGRLAIDENLRATVPYTVETRHPA</sequence>
<dbReference type="CDD" id="cd00093">
    <property type="entry name" value="HTH_XRE"/>
    <property type="match status" value="1"/>
</dbReference>
<dbReference type="Proteomes" id="UP000649739">
    <property type="component" value="Unassembled WGS sequence"/>
</dbReference>
<gene>
    <name evidence="6" type="ORF">GCM10010123_37460</name>
</gene>
<dbReference type="PIRSF" id="PIRSF019251">
    <property type="entry name" value="Rv0465c"/>
    <property type="match status" value="1"/>
</dbReference>
<organism evidence="6 7">
    <name type="scientific">Pilimelia anulata</name>
    <dbReference type="NCBI Taxonomy" id="53371"/>
    <lineage>
        <taxon>Bacteria</taxon>
        <taxon>Bacillati</taxon>
        <taxon>Actinomycetota</taxon>
        <taxon>Actinomycetes</taxon>
        <taxon>Micromonosporales</taxon>
        <taxon>Micromonosporaceae</taxon>
        <taxon>Pilimelia</taxon>
    </lineage>
</organism>
<dbReference type="PANTHER" id="PTHR46797">
    <property type="entry name" value="HTH-TYPE TRANSCRIPTIONAL REGULATOR"/>
    <property type="match status" value="1"/>
</dbReference>
<reference evidence="6" key="1">
    <citation type="journal article" date="2014" name="Int. J. Syst. Evol. Microbiol.">
        <title>Complete genome sequence of Corynebacterium casei LMG S-19264T (=DSM 44701T), isolated from a smear-ripened cheese.</title>
        <authorList>
            <consortium name="US DOE Joint Genome Institute (JGI-PGF)"/>
            <person name="Walter F."/>
            <person name="Albersmeier A."/>
            <person name="Kalinowski J."/>
            <person name="Ruckert C."/>
        </authorList>
    </citation>
    <scope>NUCLEOTIDE SEQUENCE</scope>
    <source>
        <strain evidence="6">JCM 3090</strain>
    </source>
</reference>
<dbReference type="GO" id="GO:0003677">
    <property type="term" value="F:DNA binding"/>
    <property type="evidence" value="ECO:0007669"/>
    <property type="project" value="UniProtKB-KW"/>
</dbReference>